<comment type="pathway">
    <text evidence="1 11">Glycerolipid metabolism; triacylglycerol biosynthesis.</text>
</comment>
<evidence type="ECO:0000256" key="1">
    <source>
        <dbReference type="ARBA" id="ARBA00004771"/>
    </source>
</evidence>
<evidence type="ECO:0000256" key="4">
    <source>
        <dbReference type="ARBA" id="ARBA00013244"/>
    </source>
</evidence>
<keyword evidence="5 11" id="KW-0444">Lipid biosynthesis</keyword>
<comment type="catalytic activity">
    <reaction evidence="10 11">
        <text>an acyl-CoA + a 1,2-diacyl-sn-glycerol = a triacyl-sn-glycerol + CoA</text>
        <dbReference type="Rhea" id="RHEA:10868"/>
        <dbReference type="ChEBI" id="CHEBI:17815"/>
        <dbReference type="ChEBI" id="CHEBI:57287"/>
        <dbReference type="ChEBI" id="CHEBI:58342"/>
        <dbReference type="ChEBI" id="CHEBI:64615"/>
        <dbReference type="EC" id="2.3.1.20"/>
    </reaction>
</comment>
<dbReference type="InterPro" id="IPR004255">
    <property type="entry name" value="O-acyltransferase_WSD1_N"/>
</dbReference>
<dbReference type="PANTHER" id="PTHR31650">
    <property type="entry name" value="O-ACYLTRANSFERASE (WSD1-LIKE) FAMILY PROTEIN"/>
    <property type="match status" value="1"/>
</dbReference>
<dbReference type="InterPro" id="IPR023213">
    <property type="entry name" value="CAT-like_dom_sf"/>
</dbReference>
<gene>
    <name evidence="15" type="ORF">AVDCRST_MAG69-692</name>
</gene>
<protein>
    <recommendedName>
        <fullName evidence="4 11">Diacylglycerol O-acyltransferase</fullName>
        <ecNumber evidence="4 11">2.3.1.20</ecNumber>
    </recommendedName>
</protein>
<name>A0A6J4RXC4_9ACTN</name>
<dbReference type="EMBL" id="CADCVP010000091">
    <property type="protein sequence ID" value="CAA9479438.1"/>
    <property type="molecule type" value="Genomic_DNA"/>
</dbReference>
<dbReference type="InterPro" id="IPR009721">
    <property type="entry name" value="O-acyltransferase_WSD1_C"/>
</dbReference>
<feature type="domain" description="O-acyltransferase WSD1-like N-terminal" evidence="13">
    <location>
        <begin position="44"/>
        <end position="308"/>
    </location>
</feature>
<evidence type="ECO:0000256" key="2">
    <source>
        <dbReference type="ARBA" id="ARBA00005189"/>
    </source>
</evidence>
<dbReference type="Gene3D" id="3.30.559.10">
    <property type="entry name" value="Chloramphenicol acetyltransferase-like domain"/>
    <property type="match status" value="1"/>
</dbReference>
<reference evidence="15" key="1">
    <citation type="submission" date="2020-02" db="EMBL/GenBank/DDBJ databases">
        <authorList>
            <person name="Meier V. D."/>
        </authorList>
    </citation>
    <scope>NUCLEOTIDE SEQUENCE</scope>
    <source>
        <strain evidence="15">AVDCRST_MAG69</strain>
    </source>
</reference>
<feature type="region of interest" description="Disordered" evidence="12">
    <location>
        <begin position="518"/>
        <end position="541"/>
    </location>
</feature>
<evidence type="ECO:0000256" key="3">
    <source>
        <dbReference type="ARBA" id="ARBA00009587"/>
    </source>
</evidence>
<evidence type="ECO:0000259" key="13">
    <source>
        <dbReference type="Pfam" id="PF03007"/>
    </source>
</evidence>
<evidence type="ECO:0000256" key="12">
    <source>
        <dbReference type="SAM" id="MobiDB-lite"/>
    </source>
</evidence>
<evidence type="ECO:0000256" key="5">
    <source>
        <dbReference type="ARBA" id="ARBA00022516"/>
    </source>
</evidence>
<keyword evidence="9 11" id="KW-0012">Acyltransferase</keyword>
<evidence type="ECO:0000256" key="9">
    <source>
        <dbReference type="ARBA" id="ARBA00023315"/>
    </source>
</evidence>
<evidence type="ECO:0000256" key="10">
    <source>
        <dbReference type="ARBA" id="ARBA00048109"/>
    </source>
</evidence>
<organism evidence="15">
    <name type="scientific">uncultured Solirubrobacteraceae bacterium</name>
    <dbReference type="NCBI Taxonomy" id="1162706"/>
    <lineage>
        <taxon>Bacteria</taxon>
        <taxon>Bacillati</taxon>
        <taxon>Actinomycetota</taxon>
        <taxon>Thermoleophilia</taxon>
        <taxon>Solirubrobacterales</taxon>
        <taxon>Solirubrobacteraceae</taxon>
        <taxon>environmental samples</taxon>
    </lineage>
</organism>
<dbReference type="Pfam" id="PF06974">
    <property type="entry name" value="WS_DGAT_C"/>
    <property type="match status" value="1"/>
</dbReference>
<comment type="pathway">
    <text evidence="2">Lipid metabolism.</text>
</comment>
<dbReference type="Pfam" id="PF03007">
    <property type="entry name" value="WS_DGAT_cat"/>
    <property type="match status" value="1"/>
</dbReference>
<accession>A0A6J4RXC4</accession>
<dbReference type="AlphaFoldDB" id="A0A6J4RXC4"/>
<feature type="compositionally biased region" description="Basic and acidic residues" evidence="12">
    <location>
        <begin position="529"/>
        <end position="541"/>
    </location>
</feature>
<dbReference type="GO" id="GO:0004144">
    <property type="term" value="F:diacylglycerol O-acyltransferase activity"/>
    <property type="evidence" value="ECO:0007669"/>
    <property type="project" value="UniProtKB-EC"/>
</dbReference>
<keyword evidence="8 11" id="KW-0443">Lipid metabolism</keyword>
<dbReference type="GO" id="GO:0005886">
    <property type="term" value="C:plasma membrane"/>
    <property type="evidence" value="ECO:0007669"/>
    <property type="project" value="TreeGrafter"/>
</dbReference>
<evidence type="ECO:0000256" key="8">
    <source>
        <dbReference type="ARBA" id="ARBA00023098"/>
    </source>
</evidence>
<evidence type="ECO:0000256" key="11">
    <source>
        <dbReference type="RuleBase" id="RU361241"/>
    </source>
</evidence>
<dbReference type="NCBIfam" id="TIGR02946">
    <property type="entry name" value="acyl_WS_DGAT"/>
    <property type="match status" value="1"/>
</dbReference>
<keyword evidence="7 11" id="KW-0319">Glycerol metabolism</keyword>
<dbReference type="InterPro" id="IPR029787">
    <property type="entry name" value="Nucleotide_cyclase"/>
</dbReference>
<evidence type="ECO:0000256" key="6">
    <source>
        <dbReference type="ARBA" id="ARBA00022679"/>
    </source>
</evidence>
<dbReference type="GO" id="GO:0001666">
    <property type="term" value="P:response to hypoxia"/>
    <property type="evidence" value="ECO:0007669"/>
    <property type="project" value="TreeGrafter"/>
</dbReference>
<feature type="domain" description="O-acyltransferase WSD1 C-terminal" evidence="14">
    <location>
        <begin position="351"/>
        <end position="494"/>
    </location>
</feature>
<dbReference type="SUPFAM" id="SSF52777">
    <property type="entry name" value="CoA-dependent acyltransferases"/>
    <property type="match status" value="1"/>
</dbReference>
<dbReference type="InterPro" id="IPR014292">
    <property type="entry name" value="Acyl_transf_WS/DGAT"/>
</dbReference>
<dbReference type="UniPathway" id="UPA00282"/>
<dbReference type="GO" id="GO:0006071">
    <property type="term" value="P:glycerol metabolic process"/>
    <property type="evidence" value="ECO:0007669"/>
    <property type="project" value="UniProtKB-KW"/>
</dbReference>
<evidence type="ECO:0000259" key="14">
    <source>
        <dbReference type="Pfam" id="PF06974"/>
    </source>
</evidence>
<dbReference type="PANTHER" id="PTHR31650:SF1">
    <property type="entry name" value="WAX ESTER SYNTHASE_DIACYLGLYCEROL ACYLTRANSFERASE 4-RELATED"/>
    <property type="match status" value="1"/>
</dbReference>
<dbReference type="Gene3D" id="3.30.559.30">
    <property type="entry name" value="Nonribosomal peptide synthetase, condensation domain"/>
    <property type="match status" value="1"/>
</dbReference>
<comment type="similarity">
    <text evidence="3 11">Belongs to the long-chain O-acyltransferase family.</text>
</comment>
<keyword evidence="6 11" id="KW-0808">Transferase</keyword>
<dbReference type="GO" id="GO:0019432">
    <property type="term" value="P:triglyceride biosynthetic process"/>
    <property type="evidence" value="ECO:0007669"/>
    <property type="project" value="UniProtKB-UniPathway"/>
</dbReference>
<dbReference type="InterPro" id="IPR045034">
    <property type="entry name" value="O-acyltransferase_WSD1-like"/>
</dbReference>
<proteinExistence type="inferred from homology"/>
<dbReference type="GO" id="GO:0071731">
    <property type="term" value="P:response to nitric oxide"/>
    <property type="evidence" value="ECO:0007669"/>
    <property type="project" value="TreeGrafter"/>
</dbReference>
<dbReference type="GO" id="GO:0051701">
    <property type="term" value="P:biological process involved in interaction with host"/>
    <property type="evidence" value="ECO:0007669"/>
    <property type="project" value="TreeGrafter"/>
</dbReference>
<evidence type="ECO:0000313" key="15">
    <source>
        <dbReference type="EMBL" id="CAA9479438.1"/>
    </source>
</evidence>
<dbReference type="SUPFAM" id="SSF55073">
    <property type="entry name" value="Nucleotide cyclase"/>
    <property type="match status" value="1"/>
</dbReference>
<sequence>MTTPVGSEDLCRGSRSARGGGYTLLLVDVSSLLSKEPQAHGDRLSAIDASFLAQETAEAHMHLGAVTIFEGPAPSYEELVAHIRNRLHLVPRYRQKLAVPPMETGRPLWIDDSNFRLEYHLRHAALPAPGSEEQLRVLAARVHSQPLDRAKPLWEISLVEGLQDGRFALVSKTHHALVDGVAGVDLVTVLFDLVAEAQPVTPAARPWSPQPEPSQAEMAMRGISGLAKAPFRLAERALEAATRPKEALEATLDAAEGLGEIAWAALNPAPPTPFNVAIGPHRRLGFVRCELDDFKRIKDVFGGTVNDVLLAVVAGALRRLLRSRGVRTEGLDLRALVPVSIRGEGDRGRLGNLIVAMRAPLPLYLSDPVARLRLVKQSMDGLKRSKQAVGAEVLAHMEQFAPPTVLAQASRLNFTTRLFNLLVTNVPGPQFPLYLLGRRLEDLIPVAFLPRDHALAIAIMSYDGGVDFGLLGDYDTMADIEVLADAIRDSLDELLSAADEADAVVEAGAAVDELRAAQARRAPANGTGETREPDVITRRSA</sequence>
<dbReference type="EC" id="2.3.1.20" evidence="4 11"/>
<evidence type="ECO:0000256" key="7">
    <source>
        <dbReference type="ARBA" id="ARBA00022798"/>
    </source>
</evidence>